<protein>
    <submittedName>
        <fullName evidence="1">Uncharacterized protein</fullName>
    </submittedName>
</protein>
<sequence length="115" mass="13183">MRSFHFSCHLSCFLTTHSPFSPFLTLFPSSSSFLLFPSTFYLQFLTGCFHVLHCCPCNRIRAGPLRGTLGPPLSVYNMMSNQLKKIKVKKHLLSPSPYIYGQYYHFVGIDCLPIR</sequence>
<keyword evidence="2" id="KW-1185">Reference proteome</keyword>
<dbReference type="Proteomes" id="UP000184073">
    <property type="component" value="Unassembled WGS sequence"/>
</dbReference>
<evidence type="ECO:0000313" key="1">
    <source>
        <dbReference type="EMBL" id="OJJ05468.1"/>
    </source>
</evidence>
<evidence type="ECO:0000313" key="2">
    <source>
        <dbReference type="Proteomes" id="UP000184073"/>
    </source>
</evidence>
<dbReference type="VEuPathDB" id="FungiDB:ASPVEDRAFT_852713"/>
<name>A0A1L9PVC3_ASPVE</name>
<dbReference type="GeneID" id="63733182"/>
<dbReference type="EMBL" id="KV878133">
    <property type="protein sequence ID" value="OJJ05468.1"/>
    <property type="molecule type" value="Genomic_DNA"/>
</dbReference>
<reference evidence="2" key="1">
    <citation type="journal article" date="2017" name="Genome Biol.">
        <title>Comparative genomics reveals high biological diversity and specific adaptations in the industrially and medically important fungal genus Aspergillus.</title>
        <authorList>
            <person name="de Vries R.P."/>
            <person name="Riley R."/>
            <person name="Wiebenga A."/>
            <person name="Aguilar-Osorio G."/>
            <person name="Amillis S."/>
            <person name="Uchima C.A."/>
            <person name="Anderluh G."/>
            <person name="Asadollahi M."/>
            <person name="Askin M."/>
            <person name="Barry K."/>
            <person name="Battaglia E."/>
            <person name="Bayram O."/>
            <person name="Benocci T."/>
            <person name="Braus-Stromeyer S.A."/>
            <person name="Caldana C."/>
            <person name="Canovas D."/>
            <person name="Cerqueira G.C."/>
            <person name="Chen F."/>
            <person name="Chen W."/>
            <person name="Choi C."/>
            <person name="Clum A."/>
            <person name="Dos Santos R.A."/>
            <person name="Damasio A.R."/>
            <person name="Diallinas G."/>
            <person name="Emri T."/>
            <person name="Fekete E."/>
            <person name="Flipphi M."/>
            <person name="Freyberg S."/>
            <person name="Gallo A."/>
            <person name="Gournas C."/>
            <person name="Habgood R."/>
            <person name="Hainaut M."/>
            <person name="Harispe M.L."/>
            <person name="Henrissat B."/>
            <person name="Hilden K.S."/>
            <person name="Hope R."/>
            <person name="Hossain A."/>
            <person name="Karabika E."/>
            <person name="Karaffa L."/>
            <person name="Karanyi Z."/>
            <person name="Krasevec N."/>
            <person name="Kuo A."/>
            <person name="Kusch H."/>
            <person name="LaButti K."/>
            <person name="Lagendijk E.L."/>
            <person name="Lapidus A."/>
            <person name="Levasseur A."/>
            <person name="Lindquist E."/>
            <person name="Lipzen A."/>
            <person name="Logrieco A.F."/>
            <person name="MacCabe A."/>
            <person name="Maekelae M.R."/>
            <person name="Malavazi I."/>
            <person name="Melin P."/>
            <person name="Meyer V."/>
            <person name="Mielnichuk N."/>
            <person name="Miskei M."/>
            <person name="Molnar A.P."/>
            <person name="Mule G."/>
            <person name="Ngan C.Y."/>
            <person name="Orejas M."/>
            <person name="Orosz E."/>
            <person name="Ouedraogo J.P."/>
            <person name="Overkamp K.M."/>
            <person name="Park H.-S."/>
            <person name="Perrone G."/>
            <person name="Piumi F."/>
            <person name="Punt P.J."/>
            <person name="Ram A.F."/>
            <person name="Ramon A."/>
            <person name="Rauscher S."/>
            <person name="Record E."/>
            <person name="Riano-Pachon D.M."/>
            <person name="Robert V."/>
            <person name="Roehrig J."/>
            <person name="Ruller R."/>
            <person name="Salamov A."/>
            <person name="Salih N.S."/>
            <person name="Samson R.A."/>
            <person name="Sandor E."/>
            <person name="Sanguinetti M."/>
            <person name="Schuetze T."/>
            <person name="Sepcic K."/>
            <person name="Shelest E."/>
            <person name="Sherlock G."/>
            <person name="Sophianopoulou V."/>
            <person name="Squina F.M."/>
            <person name="Sun H."/>
            <person name="Susca A."/>
            <person name="Todd R.B."/>
            <person name="Tsang A."/>
            <person name="Unkles S.E."/>
            <person name="van de Wiele N."/>
            <person name="van Rossen-Uffink D."/>
            <person name="Oliveira J.V."/>
            <person name="Vesth T.C."/>
            <person name="Visser J."/>
            <person name="Yu J.-H."/>
            <person name="Zhou M."/>
            <person name="Andersen M.R."/>
            <person name="Archer D.B."/>
            <person name="Baker S.E."/>
            <person name="Benoit I."/>
            <person name="Brakhage A.A."/>
            <person name="Braus G.H."/>
            <person name="Fischer R."/>
            <person name="Frisvad J.C."/>
            <person name="Goldman G.H."/>
            <person name="Houbraken J."/>
            <person name="Oakley B."/>
            <person name="Pocsi I."/>
            <person name="Scazzocchio C."/>
            <person name="Seiboth B."/>
            <person name="vanKuyk P.A."/>
            <person name="Wortman J."/>
            <person name="Dyer P.S."/>
            <person name="Grigoriev I.V."/>
        </authorList>
    </citation>
    <scope>NUCLEOTIDE SEQUENCE [LARGE SCALE GENOMIC DNA]</scope>
    <source>
        <strain evidence="2">CBS 583.65</strain>
    </source>
</reference>
<dbReference type="AlphaFoldDB" id="A0A1L9PVC3"/>
<accession>A0A1L9PVC3</accession>
<gene>
    <name evidence="1" type="ORF">ASPVEDRAFT_852713</name>
</gene>
<organism evidence="1 2">
    <name type="scientific">Aspergillus versicolor CBS 583.65</name>
    <dbReference type="NCBI Taxonomy" id="1036611"/>
    <lineage>
        <taxon>Eukaryota</taxon>
        <taxon>Fungi</taxon>
        <taxon>Dikarya</taxon>
        <taxon>Ascomycota</taxon>
        <taxon>Pezizomycotina</taxon>
        <taxon>Eurotiomycetes</taxon>
        <taxon>Eurotiomycetidae</taxon>
        <taxon>Eurotiales</taxon>
        <taxon>Aspergillaceae</taxon>
        <taxon>Aspergillus</taxon>
        <taxon>Aspergillus subgen. Nidulantes</taxon>
    </lineage>
</organism>
<proteinExistence type="predicted"/>
<dbReference type="RefSeq" id="XP_040671230.1">
    <property type="nucleotide sequence ID" value="XM_040817671.1"/>
</dbReference>